<dbReference type="AlphaFoldDB" id="A0A1I7GN71"/>
<keyword evidence="1" id="KW-0472">Membrane</keyword>
<accession>A0A1I7GN71</accession>
<dbReference type="EMBL" id="FPBK01000005">
    <property type="protein sequence ID" value="SFU49869.1"/>
    <property type="molecule type" value="Genomic_DNA"/>
</dbReference>
<evidence type="ECO:0000313" key="3">
    <source>
        <dbReference type="EMBL" id="SFU49869.1"/>
    </source>
</evidence>
<organism evidence="3 4">
    <name type="scientific">Pustulibacterium marinum</name>
    <dbReference type="NCBI Taxonomy" id="1224947"/>
    <lineage>
        <taxon>Bacteria</taxon>
        <taxon>Pseudomonadati</taxon>
        <taxon>Bacteroidota</taxon>
        <taxon>Flavobacteriia</taxon>
        <taxon>Flavobacteriales</taxon>
        <taxon>Flavobacteriaceae</taxon>
        <taxon>Pustulibacterium</taxon>
    </lineage>
</organism>
<proteinExistence type="predicted"/>
<keyword evidence="1" id="KW-0812">Transmembrane</keyword>
<feature type="transmembrane region" description="Helical" evidence="1">
    <location>
        <begin position="12"/>
        <end position="33"/>
    </location>
</feature>
<evidence type="ECO:0000256" key="1">
    <source>
        <dbReference type="SAM" id="Phobius"/>
    </source>
</evidence>
<gene>
    <name evidence="3" type="ORF">SAMN05216480_105107</name>
</gene>
<dbReference type="Gene3D" id="2.30.29.30">
    <property type="entry name" value="Pleckstrin-homology domain (PH domain)/Phosphotyrosine-binding domain (PTB)"/>
    <property type="match status" value="1"/>
</dbReference>
<reference evidence="3 4" key="1">
    <citation type="submission" date="2016-10" db="EMBL/GenBank/DDBJ databases">
        <authorList>
            <person name="de Groot N.N."/>
        </authorList>
    </citation>
    <scope>NUCLEOTIDE SEQUENCE [LARGE SCALE GENOMIC DNA]</scope>
    <source>
        <strain evidence="3 4">CGMCC 1.12333</strain>
    </source>
</reference>
<dbReference type="OrthoDB" id="837929at2"/>
<feature type="domain" description="GRAM" evidence="2">
    <location>
        <begin position="74"/>
        <end position="166"/>
    </location>
</feature>
<dbReference type="RefSeq" id="WP_093024777.1">
    <property type="nucleotide sequence ID" value="NZ_FPBK01000005.1"/>
</dbReference>
<sequence length="182" mass="20032">MEIGATTLKHNWKVRLISIFLYGVPYATLLSLFELIGGEPFGAFWKFAVQGLLFGVLMTFTMSLAAKKSVNSASKKLTEEVAATLSTTDVIALEGPASLFKGAVAIGGRLFVTQTHIIFKGHKGNFQKGFTYIPLDTVASVSPRKTFKLIANGIDITTHMGEVFEFVVNDRDVWLKELQDRL</sequence>
<dbReference type="Proteomes" id="UP000199138">
    <property type="component" value="Unassembled WGS sequence"/>
</dbReference>
<name>A0A1I7GN71_9FLAO</name>
<keyword evidence="1" id="KW-1133">Transmembrane helix</keyword>
<dbReference type="CDD" id="cd10570">
    <property type="entry name" value="PH-GRAM"/>
    <property type="match status" value="1"/>
</dbReference>
<evidence type="ECO:0000313" key="4">
    <source>
        <dbReference type="Proteomes" id="UP000199138"/>
    </source>
</evidence>
<dbReference type="InterPro" id="IPR011993">
    <property type="entry name" value="PH-like_dom_sf"/>
</dbReference>
<protein>
    <submittedName>
        <fullName evidence="3">GRAM domain-containing protein</fullName>
    </submittedName>
</protein>
<dbReference type="InterPro" id="IPR004182">
    <property type="entry name" value="GRAM"/>
</dbReference>
<dbReference type="Pfam" id="PF02893">
    <property type="entry name" value="GRAM"/>
    <property type="match status" value="1"/>
</dbReference>
<feature type="transmembrane region" description="Helical" evidence="1">
    <location>
        <begin position="45"/>
        <end position="66"/>
    </location>
</feature>
<evidence type="ECO:0000259" key="2">
    <source>
        <dbReference type="Pfam" id="PF02893"/>
    </source>
</evidence>
<keyword evidence="4" id="KW-1185">Reference proteome</keyword>